<proteinExistence type="predicted"/>
<evidence type="ECO:0000313" key="4">
    <source>
        <dbReference type="Proteomes" id="UP000215914"/>
    </source>
</evidence>
<evidence type="ECO:0000256" key="2">
    <source>
        <dbReference type="SAM" id="Phobius"/>
    </source>
</evidence>
<dbReference type="AlphaFoldDB" id="A0A9K3P4L3"/>
<feature type="region of interest" description="Disordered" evidence="1">
    <location>
        <begin position="176"/>
        <end position="217"/>
    </location>
</feature>
<dbReference type="Gramene" id="mRNA:HanXRQr2_Chr01g0023071">
    <property type="protein sequence ID" value="CDS:HanXRQr2_Chr01g0023071.1"/>
    <property type="gene ID" value="HanXRQr2_Chr01g0023071"/>
</dbReference>
<reference evidence="3" key="2">
    <citation type="submission" date="2020-06" db="EMBL/GenBank/DDBJ databases">
        <title>Helianthus annuus Genome sequencing and assembly Release 2.</title>
        <authorList>
            <person name="Gouzy J."/>
            <person name="Langlade N."/>
            <person name="Munos S."/>
        </authorList>
    </citation>
    <scope>NUCLEOTIDE SEQUENCE</scope>
    <source>
        <tissue evidence="3">Leaves</tissue>
    </source>
</reference>
<feature type="compositionally biased region" description="Basic and acidic residues" evidence="1">
    <location>
        <begin position="425"/>
        <end position="438"/>
    </location>
</feature>
<dbReference type="Proteomes" id="UP000215914">
    <property type="component" value="Unassembled WGS sequence"/>
</dbReference>
<comment type="caution">
    <text evidence="3">The sequence shown here is derived from an EMBL/GenBank/DDBJ whole genome shotgun (WGS) entry which is preliminary data.</text>
</comment>
<feature type="transmembrane region" description="Helical" evidence="2">
    <location>
        <begin position="17"/>
        <end position="38"/>
    </location>
</feature>
<evidence type="ECO:0000313" key="3">
    <source>
        <dbReference type="EMBL" id="KAF5822143.1"/>
    </source>
</evidence>
<feature type="compositionally biased region" description="Basic and acidic residues" evidence="1">
    <location>
        <begin position="177"/>
        <end position="195"/>
    </location>
</feature>
<feature type="transmembrane region" description="Helical" evidence="2">
    <location>
        <begin position="50"/>
        <end position="71"/>
    </location>
</feature>
<sequence>MADSLIFHLKNNTNLQLITYTILHDISLICSIIISHPLYSSYFIFFSRYFIKLISFISPLFIATVFLSLLLTTTTAFCPNLPQLELGILQTVIQELKSNLDEVNGYEKDRNFEDFEICKIVFDSTLSIGDGEMCSTKKVLDCSVSGGWRNDVKPSCYSDLDELGIEKFTESSVPAGRRNDVTISDSDKLGVEKNPDGSVYGGRRNDVTDNDSDSEKLGVEKLPKSSVNGSRRNDVTISNSDSEKLGVEKLLETSVHGGRRNDVTVSDSDTDKLGFEKITENSVHGGRRNNVTLIVLGFEKLGVEKTPERSVHVGRRNVDRIIYSDTDKLSFVKITENSVHGGRGNDVTSSVSGFEKTGFEKLPETSVHGVRRNDVRITDSCVDESNNEKSVEKLLEELDRFEDFTTATETETDSDEVIGSVARNSNDDDKDNDKHSENSVKSSSWRSNYSMKEEKEWRRTLACKLFEERYNSRGGEEGMDSLWEDYECDNSTDQKEVMISNRNGGIEKFEDEDGDEDEDEDGDVEMRSGHLCCLQALKLSTRNMNLGMGKHNLVKITKALKGFGWLHQVKSKHGKKSLGSFMG</sequence>
<keyword evidence="2" id="KW-0812">Transmembrane</keyword>
<keyword evidence="2" id="KW-0472">Membrane</keyword>
<feature type="compositionally biased region" description="Basic and acidic residues" evidence="1">
    <location>
        <begin position="203"/>
        <end position="217"/>
    </location>
</feature>
<name>A0A9K3P4L3_HELAN</name>
<keyword evidence="4" id="KW-1185">Reference proteome</keyword>
<gene>
    <name evidence="3" type="ORF">HanXRQr2_Chr01g0023071</name>
</gene>
<evidence type="ECO:0000256" key="1">
    <source>
        <dbReference type="SAM" id="MobiDB-lite"/>
    </source>
</evidence>
<dbReference type="PANTHER" id="PTHR36760">
    <property type="entry name" value="ACIDIC LEUCINE-RICH NUCLEAR PHOSPHOPROTEIN 32 FAMILY B PROTEIN"/>
    <property type="match status" value="1"/>
</dbReference>
<dbReference type="EMBL" id="MNCJ02000316">
    <property type="protein sequence ID" value="KAF5822143.1"/>
    <property type="molecule type" value="Genomic_DNA"/>
</dbReference>
<accession>A0A9K3P4L3</accession>
<reference evidence="3" key="1">
    <citation type="journal article" date="2017" name="Nature">
        <title>The sunflower genome provides insights into oil metabolism, flowering and Asterid evolution.</title>
        <authorList>
            <person name="Badouin H."/>
            <person name="Gouzy J."/>
            <person name="Grassa C.J."/>
            <person name="Murat F."/>
            <person name="Staton S.E."/>
            <person name="Cottret L."/>
            <person name="Lelandais-Briere C."/>
            <person name="Owens G.L."/>
            <person name="Carrere S."/>
            <person name="Mayjonade B."/>
            <person name="Legrand L."/>
            <person name="Gill N."/>
            <person name="Kane N.C."/>
            <person name="Bowers J.E."/>
            <person name="Hubner S."/>
            <person name="Bellec A."/>
            <person name="Berard A."/>
            <person name="Berges H."/>
            <person name="Blanchet N."/>
            <person name="Boniface M.C."/>
            <person name="Brunel D."/>
            <person name="Catrice O."/>
            <person name="Chaidir N."/>
            <person name="Claudel C."/>
            <person name="Donnadieu C."/>
            <person name="Faraut T."/>
            <person name="Fievet G."/>
            <person name="Helmstetter N."/>
            <person name="King M."/>
            <person name="Knapp S.J."/>
            <person name="Lai Z."/>
            <person name="Le Paslier M.C."/>
            <person name="Lippi Y."/>
            <person name="Lorenzon L."/>
            <person name="Mandel J.R."/>
            <person name="Marage G."/>
            <person name="Marchand G."/>
            <person name="Marquand E."/>
            <person name="Bret-Mestries E."/>
            <person name="Morien E."/>
            <person name="Nambeesan S."/>
            <person name="Nguyen T."/>
            <person name="Pegot-Espagnet P."/>
            <person name="Pouilly N."/>
            <person name="Raftis F."/>
            <person name="Sallet E."/>
            <person name="Schiex T."/>
            <person name="Thomas J."/>
            <person name="Vandecasteele C."/>
            <person name="Vares D."/>
            <person name="Vear F."/>
            <person name="Vautrin S."/>
            <person name="Crespi M."/>
            <person name="Mangin B."/>
            <person name="Burke J.M."/>
            <person name="Salse J."/>
            <person name="Munos S."/>
            <person name="Vincourt P."/>
            <person name="Rieseberg L.H."/>
            <person name="Langlade N.B."/>
        </authorList>
    </citation>
    <scope>NUCLEOTIDE SEQUENCE</scope>
    <source>
        <tissue evidence="3">Leaves</tissue>
    </source>
</reference>
<keyword evidence="2" id="KW-1133">Transmembrane helix</keyword>
<organism evidence="3 4">
    <name type="scientific">Helianthus annuus</name>
    <name type="common">Common sunflower</name>
    <dbReference type="NCBI Taxonomy" id="4232"/>
    <lineage>
        <taxon>Eukaryota</taxon>
        <taxon>Viridiplantae</taxon>
        <taxon>Streptophyta</taxon>
        <taxon>Embryophyta</taxon>
        <taxon>Tracheophyta</taxon>
        <taxon>Spermatophyta</taxon>
        <taxon>Magnoliopsida</taxon>
        <taxon>eudicotyledons</taxon>
        <taxon>Gunneridae</taxon>
        <taxon>Pentapetalae</taxon>
        <taxon>asterids</taxon>
        <taxon>campanulids</taxon>
        <taxon>Asterales</taxon>
        <taxon>Asteraceae</taxon>
        <taxon>Asteroideae</taxon>
        <taxon>Heliantheae alliance</taxon>
        <taxon>Heliantheae</taxon>
        <taxon>Helianthus</taxon>
    </lineage>
</organism>
<feature type="region of interest" description="Disordered" evidence="1">
    <location>
        <begin position="405"/>
        <end position="447"/>
    </location>
</feature>
<dbReference type="PANTHER" id="PTHR36760:SF4">
    <property type="match status" value="1"/>
</dbReference>
<protein>
    <submittedName>
        <fullName evidence="3">Uncharacterized protein</fullName>
    </submittedName>
</protein>